<dbReference type="InterPro" id="IPR043504">
    <property type="entry name" value="Peptidase_S1_PA_chymotrypsin"/>
</dbReference>
<dbReference type="Proteomes" id="UP000199391">
    <property type="component" value="Unassembled WGS sequence"/>
</dbReference>
<dbReference type="SUPFAM" id="SSF50494">
    <property type="entry name" value="Trypsin-like serine proteases"/>
    <property type="match status" value="1"/>
</dbReference>
<dbReference type="OrthoDB" id="7191282at2"/>
<gene>
    <name evidence="1" type="ORF">SAMN05216552_106021</name>
</gene>
<keyword evidence="2" id="KW-1185">Reference proteome</keyword>
<proteinExistence type="predicted"/>
<accession>A0A1I7M5X8</accession>
<dbReference type="InterPro" id="IPR009003">
    <property type="entry name" value="Peptidase_S1_PA"/>
</dbReference>
<dbReference type="EMBL" id="FPBO01000060">
    <property type="protein sequence ID" value="SFV17180.1"/>
    <property type="molecule type" value="Genomic_DNA"/>
</dbReference>
<name>A0A1I7M5X8_9BURK</name>
<protein>
    <submittedName>
        <fullName evidence="1">Trypsin-like peptidase domain-containing protein</fullName>
    </submittedName>
</protein>
<dbReference type="Pfam" id="PF13365">
    <property type="entry name" value="Trypsin_2"/>
    <property type="match status" value="1"/>
</dbReference>
<evidence type="ECO:0000313" key="2">
    <source>
        <dbReference type="Proteomes" id="UP000199391"/>
    </source>
</evidence>
<dbReference type="STRING" id="1035707.SAMN05216552_106021"/>
<dbReference type="Gene3D" id="2.40.10.10">
    <property type="entry name" value="Trypsin-like serine proteases"/>
    <property type="match status" value="1"/>
</dbReference>
<dbReference type="RefSeq" id="WP_093561253.1">
    <property type="nucleotide sequence ID" value="NZ_FPBO01000060.1"/>
</dbReference>
<reference evidence="2" key="1">
    <citation type="submission" date="2016-10" db="EMBL/GenBank/DDBJ databases">
        <authorList>
            <person name="Varghese N."/>
            <person name="Submissions S."/>
        </authorList>
    </citation>
    <scope>NUCLEOTIDE SEQUENCE [LARGE SCALE GENOMIC DNA]</scope>
    <source>
        <strain evidence="2">CGMCC 1.11014</strain>
    </source>
</reference>
<organism evidence="1 2">
    <name type="scientific">Pseudoduganella namucuonensis</name>
    <dbReference type="NCBI Taxonomy" id="1035707"/>
    <lineage>
        <taxon>Bacteria</taxon>
        <taxon>Pseudomonadati</taxon>
        <taxon>Pseudomonadota</taxon>
        <taxon>Betaproteobacteria</taxon>
        <taxon>Burkholderiales</taxon>
        <taxon>Oxalobacteraceae</taxon>
        <taxon>Telluria group</taxon>
        <taxon>Pseudoduganella</taxon>
    </lineage>
</organism>
<sequence length="258" mass="28711">MFNSWQEAALFNTSLINANNPKTGESWSGTGFYVALVTKNGTALFLISNKHVLENTVDVEYSVSLHKKSLKGSGMPLRAGEKEIYVDLLNSEKVKLDWQGAYFQHPDKYVDLACICCSELLDREDIVLVPFSQNKILNWETSFLHPGQQAYFIGYPDGVSDSTHNLPIMRGGILSSLPYLNFDGKPDFLLDAQVWPGSSGSPVFVKGEEGQPAFSLIGIIHSTRTKFDQTDTNIGLGYAVKSSELLRLFQYIIESQEN</sequence>
<dbReference type="AlphaFoldDB" id="A0A1I7M5X8"/>
<evidence type="ECO:0000313" key="1">
    <source>
        <dbReference type="EMBL" id="SFV17180.1"/>
    </source>
</evidence>